<gene>
    <name evidence="3" type="ORF">CLEP1334_LOCUS30212</name>
</gene>
<protein>
    <submittedName>
        <fullName evidence="3">Uncharacterized protein</fullName>
    </submittedName>
</protein>
<keyword evidence="2" id="KW-1133">Transmembrane helix</keyword>
<evidence type="ECO:0000256" key="1">
    <source>
        <dbReference type="SAM" id="MobiDB-lite"/>
    </source>
</evidence>
<evidence type="ECO:0000313" key="3">
    <source>
        <dbReference type="EMBL" id="CAD8554920.1"/>
    </source>
</evidence>
<sequence>MEMTNRFHAQLTYLLTLSALGGILFFRFVVRSGVLELLCGVLLLALYVLPRLLPFSDGADAIWRSPAGQRVVQAYEALVYNTLWDLNEGLHWALLAVAALLLLRCYCRSRRRQALTRYAPPSAASCPSSPTPPQIVIKDE</sequence>
<feature type="transmembrane region" description="Helical" evidence="2">
    <location>
        <begin position="37"/>
        <end position="53"/>
    </location>
</feature>
<feature type="transmembrane region" description="Helical" evidence="2">
    <location>
        <begin position="89"/>
        <end position="107"/>
    </location>
</feature>
<keyword evidence="2" id="KW-0472">Membrane</keyword>
<reference evidence="3" key="1">
    <citation type="submission" date="2021-01" db="EMBL/GenBank/DDBJ databases">
        <authorList>
            <person name="Corre E."/>
            <person name="Pelletier E."/>
            <person name="Niang G."/>
            <person name="Scheremetjew M."/>
            <person name="Finn R."/>
            <person name="Kale V."/>
            <person name="Holt S."/>
            <person name="Cochrane G."/>
            <person name="Meng A."/>
            <person name="Brown T."/>
            <person name="Cohen L."/>
        </authorList>
    </citation>
    <scope>NUCLEOTIDE SEQUENCE</scope>
    <source>
        <strain evidence="3">RCC1130</strain>
    </source>
</reference>
<proteinExistence type="predicted"/>
<accession>A0A7S0JM89</accession>
<dbReference type="AlphaFoldDB" id="A0A7S0JM89"/>
<name>A0A7S0JM89_9EUKA</name>
<feature type="region of interest" description="Disordered" evidence="1">
    <location>
        <begin position="120"/>
        <end position="140"/>
    </location>
</feature>
<organism evidence="3">
    <name type="scientific">Calcidiscus leptoporus</name>
    <dbReference type="NCBI Taxonomy" id="127549"/>
    <lineage>
        <taxon>Eukaryota</taxon>
        <taxon>Haptista</taxon>
        <taxon>Haptophyta</taxon>
        <taxon>Prymnesiophyceae</taxon>
        <taxon>Coccolithales</taxon>
        <taxon>Calcidiscaceae</taxon>
        <taxon>Calcidiscus</taxon>
    </lineage>
</organism>
<feature type="transmembrane region" description="Helical" evidence="2">
    <location>
        <begin position="12"/>
        <end position="30"/>
    </location>
</feature>
<evidence type="ECO:0000256" key="2">
    <source>
        <dbReference type="SAM" id="Phobius"/>
    </source>
</evidence>
<dbReference type="EMBL" id="HBER01060571">
    <property type="protein sequence ID" value="CAD8554920.1"/>
    <property type="molecule type" value="Transcribed_RNA"/>
</dbReference>
<keyword evidence="2" id="KW-0812">Transmembrane</keyword>